<evidence type="ECO:0000256" key="1">
    <source>
        <dbReference type="SAM" id="MobiDB-lite"/>
    </source>
</evidence>
<sequence length="611" mass="68802">MEDIENISWSVEGLSKIKYNVLRKIARQKNINSRKKKVDLIKALLESIAQGDELLSKPEDQNMVDTMIVSKELSLSSSLKTGIIGEDRRLTYLAQDTDDQSSCVDLTSISDIGVIEEHDLNYSKCNDSGCIVEKSDSDKLTIRSLRSGPVGEDRRSTYLAETKDNESNCVIKDQLLVENSSSLHYSLGSGIIDESRSSTHPTEALDGKNSNVLEKSNSVKRSLRSSLRYGVIGPDRRSTYLAEANDGQTSCAKKETNGGRSSSRRSLRTSLVQEVRPLMCFKEDKGNKSLPLHEKTDSVMRYSRPSLRSGVVGLDRRSTYIAETEDDKNYCVTKEPSSGRTSLRNSSRTVIIREDGESNYFPEANENESLGLVQDLDNSFIENEEHSLLRMTPFKNDKSLCFIKKQENDHFEMVPVTDLKENIEPKKKKGVTFSASVDQETSTKIPKPAITKTPHKVKIISEVKTSFKKAPNFMAIHKNQFKKMESLVDVKKRFAENAKRMLNSPDVPRCALMTRVSSPRTRVATTTTPSDVKQKQSKLTPNLKTPGSAKVNRFGFKPRMTMSKEIAKQLIKKDTPIQCGEERKKEDKQVLQGVRLNRRFTLHMQARGLQQ</sequence>
<dbReference type="EMBL" id="GEDC01000390">
    <property type="protein sequence ID" value="JAS36908.1"/>
    <property type="molecule type" value="Transcribed_RNA"/>
</dbReference>
<evidence type="ECO:0000313" key="3">
    <source>
        <dbReference type="EMBL" id="JAS36908.1"/>
    </source>
</evidence>
<gene>
    <name evidence="2" type="ORF">g.34627</name>
    <name evidence="3" type="ORF">g.34629</name>
</gene>
<evidence type="ECO:0000313" key="2">
    <source>
        <dbReference type="EMBL" id="JAS13466.1"/>
    </source>
</evidence>
<reference evidence="2" key="1">
    <citation type="submission" date="2015-12" db="EMBL/GenBank/DDBJ databases">
        <title>De novo transcriptome assembly of four potential Pierce s Disease insect vectors from Arizona vineyards.</title>
        <authorList>
            <person name="Tassone E.E."/>
        </authorList>
    </citation>
    <scope>NUCLEOTIDE SEQUENCE</scope>
</reference>
<dbReference type="AlphaFoldDB" id="A0A1B6CIZ9"/>
<name>A0A1B6CIZ9_9HEMI</name>
<accession>A0A1B6CIZ9</accession>
<proteinExistence type="predicted"/>
<organism evidence="2">
    <name type="scientific">Clastoptera arizonana</name>
    <name type="common">Arizona spittle bug</name>
    <dbReference type="NCBI Taxonomy" id="38151"/>
    <lineage>
        <taxon>Eukaryota</taxon>
        <taxon>Metazoa</taxon>
        <taxon>Ecdysozoa</taxon>
        <taxon>Arthropoda</taxon>
        <taxon>Hexapoda</taxon>
        <taxon>Insecta</taxon>
        <taxon>Pterygota</taxon>
        <taxon>Neoptera</taxon>
        <taxon>Paraneoptera</taxon>
        <taxon>Hemiptera</taxon>
        <taxon>Auchenorrhyncha</taxon>
        <taxon>Cercopoidea</taxon>
        <taxon>Clastopteridae</taxon>
        <taxon>Clastoptera</taxon>
    </lineage>
</organism>
<feature type="region of interest" description="Disordered" evidence="1">
    <location>
        <begin position="241"/>
        <end position="267"/>
    </location>
</feature>
<protein>
    <submittedName>
        <fullName evidence="2">Uncharacterized protein</fullName>
    </submittedName>
</protein>
<dbReference type="EMBL" id="GEDC01023832">
    <property type="protein sequence ID" value="JAS13466.1"/>
    <property type="molecule type" value="Transcribed_RNA"/>
</dbReference>